<keyword evidence="6" id="KW-0479">Metal-binding</keyword>
<dbReference type="Gene3D" id="2.60.120.10">
    <property type="entry name" value="Jelly Rolls"/>
    <property type="match status" value="2"/>
</dbReference>
<evidence type="ECO:0000256" key="2">
    <source>
        <dbReference type="ARBA" id="ARBA00001947"/>
    </source>
</evidence>
<evidence type="ECO:0000256" key="4">
    <source>
        <dbReference type="ARBA" id="ARBA00010772"/>
    </source>
</evidence>
<feature type="non-terminal residue" evidence="10">
    <location>
        <position position="1"/>
    </location>
</feature>
<dbReference type="GO" id="GO:0005829">
    <property type="term" value="C:cytosol"/>
    <property type="evidence" value="ECO:0007669"/>
    <property type="project" value="TreeGrafter"/>
</dbReference>
<accession>A0A146KES6</accession>
<dbReference type="SUPFAM" id="SSF51182">
    <property type="entry name" value="RmlC-like cupins"/>
    <property type="match status" value="1"/>
</dbReference>
<evidence type="ECO:0000256" key="3">
    <source>
        <dbReference type="ARBA" id="ARBA00004666"/>
    </source>
</evidence>
<dbReference type="Gene3D" id="1.10.441.10">
    <property type="entry name" value="Phosphomannose Isomerase, domain 2"/>
    <property type="match status" value="1"/>
</dbReference>
<reference evidence="10" key="1">
    <citation type="submission" date="2015-07" db="EMBL/GenBank/DDBJ databases">
        <title>Adaptation to a free-living lifestyle via gene acquisitions in the diplomonad Trepomonas sp. PC1.</title>
        <authorList>
            <person name="Xu F."/>
            <person name="Jerlstrom-Hultqvist J."/>
            <person name="Kolisko M."/>
            <person name="Simpson A.G.B."/>
            <person name="Roger A.J."/>
            <person name="Svard S.G."/>
            <person name="Andersson J.O."/>
        </authorList>
    </citation>
    <scope>NUCLEOTIDE SEQUENCE</scope>
    <source>
        <strain evidence="10">PC1</strain>
    </source>
</reference>
<dbReference type="EMBL" id="GDID01002222">
    <property type="protein sequence ID" value="JAP94384.1"/>
    <property type="molecule type" value="Transcribed_RNA"/>
</dbReference>
<dbReference type="GO" id="GO:0005975">
    <property type="term" value="P:carbohydrate metabolic process"/>
    <property type="evidence" value="ECO:0007669"/>
    <property type="project" value="InterPro"/>
</dbReference>
<comment type="similarity">
    <text evidence="4">Belongs to the mannose-6-phosphate isomerase type 1 family.</text>
</comment>
<protein>
    <recommendedName>
        <fullName evidence="5">mannose-6-phosphate isomerase</fullName>
        <ecNumber evidence="5">5.3.1.8</ecNumber>
    </recommendedName>
</protein>
<gene>
    <name evidence="10" type="ORF">TPC1_12980</name>
</gene>
<evidence type="ECO:0000256" key="5">
    <source>
        <dbReference type="ARBA" id="ARBA00011956"/>
    </source>
</evidence>
<dbReference type="AlphaFoldDB" id="A0A146KES6"/>
<sequence length="322" mass="37113">LKLDNRIMHYAWGTKNQIPNFLGIEESNEPCAEIWLGTHSDCSTSNGIPLRQLINRDLRFLMKLLSIEQPLSIQCHPDQLAAEESFRLKHASYRDSNAKPELLVALTPTVCLCGFELLSTIKAELMHLNLEFLVCDSVQEILQKVLSLSANQLKDVLYRLKTQKFLQKEKQQQFDQAFQIYQDSGLLFFVLLKIHFLQPREAIYIKPGTVHCYLQGFGLEVMKSSDNVLRGGLTVKEVNVEEFVKITKIENECQRIEAFKQFKCEDFEIQFFTQRFVSQKGSIALVLRGRCRCKEQVFKKGESFYCVEDQEVEVDGEVAAAW</sequence>
<organism evidence="10">
    <name type="scientific">Trepomonas sp. PC1</name>
    <dbReference type="NCBI Taxonomy" id="1076344"/>
    <lineage>
        <taxon>Eukaryota</taxon>
        <taxon>Metamonada</taxon>
        <taxon>Diplomonadida</taxon>
        <taxon>Hexamitidae</taxon>
        <taxon>Hexamitinae</taxon>
        <taxon>Trepomonas</taxon>
    </lineage>
</organism>
<dbReference type="CDD" id="cd07011">
    <property type="entry name" value="cupin_PMI_type_I_N"/>
    <property type="match status" value="1"/>
</dbReference>
<keyword evidence="7" id="KW-0862">Zinc</keyword>
<dbReference type="PANTHER" id="PTHR10309">
    <property type="entry name" value="MANNOSE-6-PHOSPHATE ISOMERASE"/>
    <property type="match status" value="1"/>
</dbReference>
<dbReference type="InterPro" id="IPR001250">
    <property type="entry name" value="Man6P_Isoase-1"/>
</dbReference>
<dbReference type="InterPro" id="IPR016305">
    <property type="entry name" value="Mannose-6-P_Isomerase"/>
</dbReference>
<dbReference type="InterPro" id="IPR011051">
    <property type="entry name" value="RmlC_Cupin_sf"/>
</dbReference>
<dbReference type="PANTHER" id="PTHR10309:SF0">
    <property type="entry name" value="MANNOSE-6-PHOSPHATE ISOMERASE"/>
    <property type="match status" value="1"/>
</dbReference>
<evidence type="ECO:0000313" key="10">
    <source>
        <dbReference type="EMBL" id="JAP94384.1"/>
    </source>
</evidence>
<evidence type="ECO:0000256" key="6">
    <source>
        <dbReference type="ARBA" id="ARBA00022723"/>
    </source>
</evidence>
<comment type="catalytic activity">
    <reaction evidence="1">
        <text>D-mannose 6-phosphate = D-fructose 6-phosphate</text>
        <dbReference type="Rhea" id="RHEA:12356"/>
        <dbReference type="ChEBI" id="CHEBI:58735"/>
        <dbReference type="ChEBI" id="CHEBI:61527"/>
        <dbReference type="EC" id="5.3.1.8"/>
    </reaction>
</comment>
<comment type="pathway">
    <text evidence="3">Nucleotide-sugar biosynthesis; GDP-alpha-D-mannose biosynthesis; alpha-D-mannose 1-phosphate from D-fructose 6-phosphate: step 1/2.</text>
</comment>
<feature type="domain" description="Phosphomannose isomerase type I catalytic" evidence="9">
    <location>
        <begin position="1"/>
        <end position="116"/>
    </location>
</feature>
<name>A0A146KES6_9EUKA</name>
<proteinExistence type="inferred from homology"/>
<evidence type="ECO:0000256" key="8">
    <source>
        <dbReference type="ARBA" id="ARBA00023235"/>
    </source>
</evidence>
<dbReference type="GO" id="GO:0004476">
    <property type="term" value="F:mannose-6-phosphate isomerase activity"/>
    <property type="evidence" value="ECO:0007669"/>
    <property type="project" value="UniProtKB-EC"/>
</dbReference>
<dbReference type="Pfam" id="PF20511">
    <property type="entry name" value="PMI_typeI_cat"/>
    <property type="match status" value="1"/>
</dbReference>
<keyword evidence="8 10" id="KW-0413">Isomerase</keyword>
<dbReference type="GO" id="GO:0008270">
    <property type="term" value="F:zinc ion binding"/>
    <property type="evidence" value="ECO:0007669"/>
    <property type="project" value="InterPro"/>
</dbReference>
<dbReference type="InterPro" id="IPR046457">
    <property type="entry name" value="PMI_typeI_cat"/>
</dbReference>
<evidence type="ECO:0000259" key="9">
    <source>
        <dbReference type="Pfam" id="PF20511"/>
    </source>
</evidence>
<comment type="cofactor">
    <cofactor evidence="2">
        <name>Zn(2+)</name>
        <dbReference type="ChEBI" id="CHEBI:29105"/>
    </cofactor>
</comment>
<dbReference type="UniPathway" id="UPA00126">
    <property type="reaction ID" value="UER00423"/>
</dbReference>
<dbReference type="NCBIfam" id="TIGR00218">
    <property type="entry name" value="manA"/>
    <property type="match status" value="1"/>
</dbReference>
<dbReference type="InterPro" id="IPR014710">
    <property type="entry name" value="RmlC-like_jellyroll"/>
</dbReference>
<evidence type="ECO:0000256" key="7">
    <source>
        <dbReference type="ARBA" id="ARBA00022833"/>
    </source>
</evidence>
<evidence type="ECO:0000256" key="1">
    <source>
        <dbReference type="ARBA" id="ARBA00000757"/>
    </source>
</evidence>
<dbReference type="GO" id="GO:0009298">
    <property type="term" value="P:GDP-mannose biosynthetic process"/>
    <property type="evidence" value="ECO:0007669"/>
    <property type="project" value="UniProtKB-UniPathway"/>
</dbReference>
<dbReference type="EC" id="5.3.1.8" evidence="5"/>